<feature type="compositionally biased region" description="Polar residues" evidence="1">
    <location>
        <begin position="649"/>
        <end position="658"/>
    </location>
</feature>
<sequence length="1078" mass="121438">MSSKSYTMREMKSIVDYLVENKLYGEFKGRKMWMDFANSKLTNRTWQSLKETFVKRVLPDIHNPYYKLTVEQINSFRSGFDIADRNKAKLEVHTISDDSNSNGLTEVNESPASNGNNHERETTTGENIKCSKIPPQNRSSADTIILEPCYETAEEILKELESNGKDLPASSNVRQTSRSLRDCITYSEPLTPMLQEVLDDFASEPEDSDREGPMHIVEAVQVIESTDDLTQMPETDGTIPKLISLATDVVKSATELSIEGTEEVLAQEIVEIIPENTSPQKQVQNVEPRIEETVNKIGESLKDITENGDEEATEHNKQDNSENVAGLVNGSKNYEISGPKGHQPESLFDSENQTNHNSSGGTVDASLPNNPEGFKDKSQKTDNKLKESPEKLKSSGETSSTSDKKPTVSPPKRKRSATVDPKKLTEIEKKRNKLAGKLKGPLKVSKKAKPRAATETAIKIKDDVCETAELKPTNKDIEELMDLDTIQEIDTNKDVTDIEKPSTSFDMEVTNAPEQPETEQSSKENDVPEVTNPCLQNVSLFDEQFNKTKYNMSESSDTEQNKKETSENTQEGISKHDGAAKPNVDVVVQIPSGSDAEQARSPPKKKHRPVVLPSKAERDKAVANMFGQSGGVSSKRRRQLNRRSRTISHNNVAQTAPHSNSSEWTSESESEAFISPPRSRKNRTTRKYLKPRSARILSLEEEGGLFVMYGKKIFPLIKDGKIVKNYLTYVPESDSEEGESYWKQKYEEEKKKASEFKKLLQKVKVPQEIEAKPPVPPDNLLRNFSINNQVPAITNGNDDQTPFPAEVKQIAPKVHPPEKITIKFTKNNEEVHLEGHWPEIHPVLEQVVHIFHKEVEAPAAAPAPRAPRAARRPRARPPRLARAARTQQGPQQRWVHAYYHHTHRSSFNVSCFTEIHEKVNKIEKEIFKEIEQRDKEEETMPSPRAPVNNVTKRSLVDRKQGRPRKSSSSVTLSPPPQTRVVRQSTSKKSLKITASESEVAENVETAKASPRRQIKTPRKLLNESLNINDGKNIQTRRSRQKLDVSSPDDNVKYMLRPKSLRLSKSPPINKPKTKKQKR</sequence>
<evidence type="ECO:0000256" key="1">
    <source>
        <dbReference type="SAM" id="MobiDB-lite"/>
    </source>
</evidence>
<feature type="compositionally biased region" description="Basic residues" evidence="1">
    <location>
        <begin position="868"/>
        <end position="879"/>
    </location>
</feature>
<feature type="region of interest" description="Disordered" evidence="1">
    <location>
        <begin position="330"/>
        <end position="454"/>
    </location>
</feature>
<feature type="compositionally biased region" description="Basic residues" evidence="1">
    <location>
        <begin position="1009"/>
        <end position="1018"/>
    </location>
</feature>
<feature type="region of interest" description="Disordered" evidence="1">
    <location>
        <begin position="932"/>
        <end position="1078"/>
    </location>
</feature>
<feature type="region of interest" description="Disordered" evidence="1">
    <location>
        <begin position="96"/>
        <end position="137"/>
    </location>
</feature>
<protein>
    <submittedName>
        <fullName evidence="2">Uncharacterized protein</fullName>
    </submittedName>
</protein>
<accession>A0A9P0BR19</accession>
<feature type="compositionally biased region" description="Basic and acidic residues" evidence="1">
    <location>
        <begin position="373"/>
        <end position="394"/>
    </location>
</feature>
<feature type="compositionally biased region" description="Low complexity" evidence="1">
    <location>
        <begin position="858"/>
        <end position="867"/>
    </location>
</feature>
<feature type="compositionally biased region" description="Basic and acidic residues" evidence="1">
    <location>
        <begin position="420"/>
        <end position="429"/>
    </location>
</feature>
<dbReference type="OrthoDB" id="10257855at2759"/>
<feature type="region of interest" description="Disordered" evidence="1">
    <location>
        <begin position="306"/>
        <end position="325"/>
    </location>
</feature>
<dbReference type="AlphaFoldDB" id="A0A9P0BR19"/>
<dbReference type="Proteomes" id="UP001154114">
    <property type="component" value="Chromosome 18"/>
</dbReference>
<name>A0A9P0BR19_CHRIL</name>
<evidence type="ECO:0000313" key="2">
    <source>
        <dbReference type="EMBL" id="CAH0590169.1"/>
    </source>
</evidence>
<keyword evidence="3" id="KW-1185">Reference proteome</keyword>
<feature type="compositionally biased region" description="Polar residues" evidence="1">
    <location>
        <begin position="97"/>
        <end position="116"/>
    </location>
</feature>
<organism evidence="2 3">
    <name type="scientific">Chrysodeixis includens</name>
    <name type="common">Soybean looper</name>
    <name type="synonym">Pseudoplusia includens</name>
    <dbReference type="NCBI Taxonomy" id="689277"/>
    <lineage>
        <taxon>Eukaryota</taxon>
        <taxon>Metazoa</taxon>
        <taxon>Ecdysozoa</taxon>
        <taxon>Arthropoda</taxon>
        <taxon>Hexapoda</taxon>
        <taxon>Insecta</taxon>
        <taxon>Pterygota</taxon>
        <taxon>Neoptera</taxon>
        <taxon>Endopterygota</taxon>
        <taxon>Lepidoptera</taxon>
        <taxon>Glossata</taxon>
        <taxon>Ditrysia</taxon>
        <taxon>Noctuoidea</taxon>
        <taxon>Noctuidae</taxon>
        <taxon>Plusiinae</taxon>
        <taxon>Chrysodeixis</taxon>
    </lineage>
</organism>
<feature type="compositionally biased region" description="Basic residues" evidence="1">
    <location>
        <begin position="678"/>
        <end position="687"/>
    </location>
</feature>
<gene>
    <name evidence="2" type="ORF">CINC_LOCUS4741</name>
</gene>
<feature type="region of interest" description="Disordered" evidence="1">
    <location>
        <begin position="858"/>
        <end position="892"/>
    </location>
</feature>
<feature type="compositionally biased region" description="Polar residues" evidence="1">
    <location>
        <begin position="980"/>
        <end position="996"/>
    </location>
</feature>
<reference evidence="2" key="1">
    <citation type="submission" date="2021-12" db="EMBL/GenBank/DDBJ databases">
        <authorList>
            <person name="King R."/>
        </authorList>
    </citation>
    <scope>NUCLEOTIDE SEQUENCE</scope>
</reference>
<feature type="region of interest" description="Disordered" evidence="1">
    <location>
        <begin position="492"/>
        <end position="687"/>
    </location>
</feature>
<feature type="compositionally biased region" description="Polar residues" evidence="1">
    <location>
        <begin position="1023"/>
        <end position="1033"/>
    </location>
</feature>
<dbReference type="EMBL" id="LR824021">
    <property type="protein sequence ID" value="CAH0590169.1"/>
    <property type="molecule type" value="Genomic_DNA"/>
</dbReference>
<proteinExistence type="predicted"/>
<feature type="compositionally biased region" description="Polar residues" evidence="1">
    <location>
        <begin position="349"/>
        <end position="361"/>
    </location>
</feature>
<feature type="compositionally biased region" description="Basic residues" evidence="1">
    <location>
        <begin position="634"/>
        <end position="646"/>
    </location>
</feature>
<evidence type="ECO:0000313" key="3">
    <source>
        <dbReference type="Proteomes" id="UP001154114"/>
    </source>
</evidence>
<dbReference type="Gene3D" id="1.10.10.60">
    <property type="entry name" value="Homeodomain-like"/>
    <property type="match status" value="1"/>
</dbReference>